<sequence length="1027" mass="111897">MFYTPTAHSDHAWTRAMAIVILCLAWPAQFSNPIASGSVSWIPSRAYRFQNASISLSTPAISGAWSAYAIFADVREKLVKESAGRSVVASTFLGTWTHESLVPPAQRILTHLNSYPNATIVKNVTVPMFDIRELEWVTDKMSLPIELEKAVTVSLSGYLNFTRERGPLEQVTLGTAALLKDTPWIPPAENTLPPAQIFSGTKFAAIYVSRNDNHGLNDKYDCRNGKSSFDPLPNGIKLYNIPWNINQSDCIAVAKLSITAGTTQCNQGDLNFQSEPTCILSSGAIFTKNTTAASDVLVEEVFSAMPEVQALGAALSLSNPETLSGSLEIYLRNSLTQAYQGTWSTFVDYFTNTTDPEYQVKSVIWQPSSVLEASVQAYRAETKPYEPFYAVCLTWLAYQTMDLGLELLKLSFIFQLSPSIHTYVSSWRSFWCIDFILSTIFTIIKMPFDFKKYDQKCQGLTLEELQREWEHYTRLISGAATSTAVSGCAIPLTLGVSTIGVAMAAPAIHNARKKREIIERHLNRLNATHHTRKRDVLGSMAVSGTIGVVTLGVGSMGADAVATAGAEHGIQSIIANETAIKLVSHAALDGAGMAVEHAHTDHLKKKDAKKAFQKAGVFQAVQDAKAAEAGYSIQPYQNNGQYPVYAAAGPSQALPLPPPPYTAAVGQAPPQPAYIQSPNVYPQDFKDPMLAQPAPQQNGYLAPNMTGQQTFQQPYGYTQHQHVPISTAPSPMPSVSTQMFSPPQTPATHYPIQQQVPYEQGGNSPYIPGTPQTFDMSTMQQALPMTPASPNPTAPPFQHHAPASLPQDTLRNYQVQPSQQHFIPHIAQATQAGFVPPPPATPSGYPPAIMTPHCPTPQPVPASQVPQPTPPASVLQSPVQQGVQHHTGYQQATPAYQPQTQGQTGYMSPQQSNMYQQHQAQPPVDLNRRESVQSIFAPFTPHEYNPQHYGPISPQEKTNSGPVQSFSTAYVPAPQPNPAPMAYQMPPTPLPTGSTVAQYQYDNKGSYFPAQPQTPQGTGYPLTPPQV</sequence>
<evidence type="ECO:0000313" key="4">
    <source>
        <dbReference type="Proteomes" id="UP000537989"/>
    </source>
</evidence>
<feature type="signal peptide" evidence="2">
    <location>
        <begin position="1"/>
        <end position="31"/>
    </location>
</feature>
<protein>
    <submittedName>
        <fullName evidence="3">Uncharacterized protein</fullName>
    </submittedName>
</protein>
<feature type="compositionally biased region" description="Polar residues" evidence="1">
    <location>
        <begin position="727"/>
        <end position="742"/>
    </location>
</feature>
<feature type="region of interest" description="Disordered" evidence="1">
    <location>
        <begin position="1003"/>
        <end position="1027"/>
    </location>
</feature>
<evidence type="ECO:0000256" key="2">
    <source>
        <dbReference type="SAM" id="SignalP"/>
    </source>
</evidence>
<dbReference type="AlphaFoldDB" id="A0AAN6BVP8"/>
<reference evidence="3 4" key="1">
    <citation type="submission" date="2020-02" db="EMBL/GenBank/DDBJ databases">
        <title>Identification and distribution of gene clusters putatively required for synthesis of sphingolipid metabolism inhibitors in phylogenetically diverse species of the filamentous fungus Fusarium.</title>
        <authorList>
            <person name="Kim H.-S."/>
            <person name="Busman M."/>
            <person name="Brown D.W."/>
            <person name="Divon H."/>
            <person name="Uhlig S."/>
            <person name="Proctor R.H."/>
        </authorList>
    </citation>
    <scope>NUCLEOTIDE SEQUENCE [LARGE SCALE GENOMIC DNA]</scope>
    <source>
        <strain evidence="3 4">NRRL 2903</strain>
    </source>
</reference>
<organism evidence="3 4">
    <name type="scientific">Fusarium austroamericanum</name>
    <dbReference type="NCBI Taxonomy" id="282268"/>
    <lineage>
        <taxon>Eukaryota</taxon>
        <taxon>Fungi</taxon>
        <taxon>Dikarya</taxon>
        <taxon>Ascomycota</taxon>
        <taxon>Pezizomycotina</taxon>
        <taxon>Sordariomycetes</taxon>
        <taxon>Hypocreomycetidae</taxon>
        <taxon>Hypocreales</taxon>
        <taxon>Nectriaceae</taxon>
        <taxon>Fusarium</taxon>
    </lineage>
</organism>
<evidence type="ECO:0000256" key="1">
    <source>
        <dbReference type="SAM" id="MobiDB-lite"/>
    </source>
</evidence>
<keyword evidence="4" id="KW-1185">Reference proteome</keyword>
<feature type="chain" id="PRO_5043033742" evidence="2">
    <location>
        <begin position="32"/>
        <end position="1027"/>
    </location>
</feature>
<accession>A0AAN6BVP8</accession>
<evidence type="ECO:0000313" key="3">
    <source>
        <dbReference type="EMBL" id="KAF5229909.1"/>
    </source>
</evidence>
<comment type="caution">
    <text evidence="3">The sequence shown here is derived from an EMBL/GenBank/DDBJ whole genome shotgun (WGS) entry which is preliminary data.</text>
</comment>
<dbReference type="EMBL" id="JAAMOD010000373">
    <property type="protein sequence ID" value="KAF5229909.1"/>
    <property type="molecule type" value="Genomic_DNA"/>
</dbReference>
<feature type="region of interest" description="Disordered" evidence="1">
    <location>
        <begin position="722"/>
        <end position="749"/>
    </location>
</feature>
<name>A0AAN6BVP8_FUSAU</name>
<proteinExistence type="predicted"/>
<keyword evidence="2" id="KW-0732">Signal</keyword>
<dbReference type="Proteomes" id="UP000537989">
    <property type="component" value="Unassembled WGS sequence"/>
</dbReference>
<gene>
    <name evidence="3" type="ORF">FAUST_10073</name>
</gene>